<keyword evidence="3" id="KW-1185">Reference proteome</keyword>
<name>A0A1W0E4G0_9MICR</name>
<dbReference type="AlphaFoldDB" id="A0A1W0E4G0"/>
<dbReference type="Proteomes" id="UP000192758">
    <property type="component" value="Unassembled WGS sequence"/>
</dbReference>
<comment type="caution">
    <text evidence="2">The sequence shown here is derived from an EMBL/GenBank/DDBJ whole genome shotgun (WGS) entry which is preliminary data.</text>
</comment>
<protein>
    <submittedName>
        <fullName evidence="2">Uncharacterized protein</fullName>
    </submittedName>
</protein>
<gene>
    <name evidence="2" type="ORF">EHP00_1162</name>
</gene>
<feature type="coiled-coil region" evidence="1">
    <location>
        <begin position="8"/>
        <end position="130"/>
    </location>
</feature>
<evidence type="ECO:0000256" key="1">
    <source>
        <dbReference type="SAM" id="Coils"/>
    </source>
</evidence>
<reference evidence="2 3" key="1">
    <citation type="journal article" date="2017" name="Environ. Microbiol.">
        <title>Decay of the glycolytic pathway and adaptation to intranuclear parasitism within Enterocytozoonidae microsporidia.</title>
        <authorList>
            <person name="Wiredu Boakye D."/>
            <person name="Jaroenlak P."/>
            <person name="Prachumwat A."/>
            <person name="Williams T.A."/>
            <person name="Bateman K.S."/>
            <person name="Itsathitphaisarn O."/>
            <person name="Sritunyalucksana K."/>
            <person name="Paszkiewicz K.H."/>
            <person name="Moore K.A."/>
            <person name="Stentiford G.D."/>
            <person name="Williams B.A."/>
        </authorList>
    </citation>
    <scope>NUCLEOTIDE SEQUENCE [LARGE SCALE GENOMIC DNA]</scope>
    <source>
        <strain evidence="2 3">TH1</strain>
    </source>
</reference>
<accession>A0A1W0E4G0</accession>
<sequence>MFENKLSLKELQELFTMFKEEEEKLKIKHKKLLEETLTHKMNLKKTENEKKLHLNRLEDLEKLNIEIIKEKNENEKLKEHYDNEIIWIKEDIMAAVRNLDGLKEKTEKIKNKIKIKSEKLEKLKNENERDSLFDN</sequence>
<evidence type="ECO:0000313" key="3">
    <source>
        <dbReference type="Proteomes" id="UP000192758"/>
    </source>
</evidence>
<dbReference type="EMBL" id="MNPJ01000022">
    <property type="protein sequence ID" value="OQS54092.1"/>
    <property type="molecule type" value="Genomic_DNA"/>
</dbReference>
<keyword evidence="1" id="KW-0175">Coiled coil</keyword>
<organism evidence="2 3">
    <name type="scientific">Ecytonucleospora hepatopenaei</name>
    <dbReference type="NCBI Taxonomy" id="646526"/>
    <lineage>
        <taxon>Eukaryota</taxon>
        <taxon>Fungi</taxon>
        <taxon>Fungi incertae sedis</taxon>
        <taxon>Microsporidia</taxon>
        <taxon>Enterocytozoonidae</taxon>
        <taxon>Ecytonucleospora</taxon>
    </lineage>
</organism>
<proteinExistence type="predicted"/>
<dbReference type="VEuPathDB" id="MicrosporidiaDB:EHP00_1162"/>
<evidence type="ECO:0000313" key="2">
    <source>
        <dbReference type="EMBL" id="OQS54092.1"/>
    </source>
</evidence>